<dbReference type="GeneID" id="73339302"/>
<feature type="region of interest" description="Disordered" evidence="1">
    <location>
        <begin position="154"/>
        <end position="173"/>
    </location>
</feature>
<dbReference type="Proteomes" id="UP000830671">
    <property type="component" value="Chromosome 3"/>
</dbReference>
<proteinExistence type="predicted"/>
<evidence type="ECO:0000313" key="3">
    <source>
        <dbReference type="Proteomes" id="UP000830671"/>
    </source>
</evidence>
<name>A0A9Q8SLW1_9PEZI</name>
<feature type="region of interest" description="Disordered" evidence="1">
    <location>
        <begin position="525"/>
        <end position="550"/>
    </location>
</feature>
<feature type="region of interest" description="Disordered" evidence="1">
    <location>
        <begin position="103"/>
        <end position="127"/>
    </location>
</feature>
<reference evidence="2" key="1">
    <citation type="journal article" date="2021" name="Mol. Plant Microbe Interact.">
        <title>Complete Genome Sequence of the Plant-Pathogenic Fungus Colletotrichum lupini.</title>
        <authorList>
            <person name="Baroncelli R."/>
            <person name="Pensec F."/>
            <person name="Da Lio D."/>
            <person name="Boufleur T."/>
            <person name="Vicente I."/>
            <person name="Sarrocco S."/>
            <person name="Picot A."/>
            <person name="Baraldi E."/>
            <person name="Sukno S."/>
            <person name="Thon M."/>
            <person name="Le Floch G."/>
        </authorList>
    </citation>
    <scope>NUCLEOTIDE SEQUENCE</scope>
    <source>
        <strain evidence="2">IMI 504893</strain>
    </source>
</reference>
<dbReference type="AlphaFoldDB" id="A0A9Q8SLW1"/>
<accession>A0A9Q8SLW1</accession>
<feature type="region of interest" description="Disordered" evidence="1">
    <location>
        <begin position="494"/>
        <end position="513"/>
    </location>
</feature>
<dbReference type="EMBL" id="CP019475">
    <property type="protein sequence ID" value="UQC79804.1"/>
    <property type="molecule type" value="Genomic_DNA"/>
</dbReference>
<sequence length="580" mass="64035">MLYVHSCSRPSITVLCVMHLPYAPTTAVVPIHVLIPTPRLSFRDSFPTPAKRPSLWDPSKLRDDCHNRSLTHGHGSSANWMTERSSVTLRHHLPPTIVPESLSSHMNKPMQQPAGQRIGQTHRCSPAGQASSDARLILYPSYCVRLHGLQRRRTSVPRPLLPDPASPSKRARPKLYSPITTSKRQYGLILTSYLAVRSLHQAAATAISNHDFSVTLPKAKFIAFATHLLPCRLLPETVHFNQFYNETPASHSPTPHVLPMNKKDCRQTAINAPSGGPLFRCFRASQDHFASPLPGHPCTSYRSCVTMHTKNSPYLEGEAASATSFLSSVGTPLTRIDTLGIINVDIKTIITGQVKLLYSQRVYSSRSNSLRMAKKADVAFVGFTYPSPEYLIPQGLPSLLDDSRAATTTGRSTTFLGLDLNSSVGITCLQACFIDKSKHRPEDALLHPPWSLKISVAPRVKTPAQGSQLSFVSEVYLIPVWTMLPSEQLSGHPIPSFGNHHSGAQARKLKRRRHKVVPLNKWLSRGSRETASSEQKSEANAPSHGAWTRPRMGRAGNKMVFVLVCCTGPLVLFPRYGYAQ</sequence>
<evidence type="ECO:0000313" key="2">
    <source>
        <dbReference type="EMBL" id="UQC79804.1"/>
    </source>
</evidence>
<organism evidence="2 3">
    <name type="scientific">Colletotrichum lupini</name>
    <dbReference type="NCBI Taxonomy" id="145971"/>
    <lineage>
        <taxon>Eukaryota</taxon>
        <taxon>Fungi</taxon>
        <taxon>Dikarya</taxon>
        <taxon>Ascomycota</taxon>
        <taxon>Pezizomycotina</taxon>
        <taxon>Sordariomycetes</taxon>
        <taxon>Hypocreomycetidae</taxon>
        <taxon>Glomerellales</taxon>
        <taxon>Glomerellaceae</taxon>
        <taxon>Colletotrichum</taxon>
        <taxon>Colletotrichum acutatum species complex</taxon>
    </lineage>
</organism>
<gene>
    <name evidence="2" type="ORF">CLUP02_05284</name>
</gene>
<evidence type="ECO:0000256" key="1">
    <source>
        <dbReference type="SAM" id="MobiDB-lite"/>
    </source>
</evidence>
<dbReference type="RefSeq" id="XP_049141435.1">
    <property type="nucleotide sequence ID" value="XM_049284292.1"/>
</dbReference>
<feature type="compositionally biased region" description="Polar residues" evidence="1">
    <location>
        <begin position="529"/>
        <end position="540"/>
    </location>
</feature>
<dbReference type="KEGG" id="clup:CLUP02_05284"/>
<keyword evidence="3" id="KW-1185">Reference proteome</keyword>
<protein>
    <submittedName>
        <fullName evidence="2">Uncharacterized protein</fullName>
    </submittedName>
</protein>